<name>A0A2P2PJA3_RHIMU</name>
<dbReference type="EMBL" id="GGEC01074330">
    <property type="protein sequence ID" value="MBX54814.1"/>
    <property type="molecule type" value="Transcribed_RNA"/>
</dbReference>
<protein>
    <submittedName>
        <fullName evidence="1">Uncharacterized protein</fullName>
    </submittedName>
</protein>
<accession>A0A2P2PJA3</accession>
<proteinExistence type="predicted"/>
<reference evidence="1" key="1">
    <citation type="submission" date="2018-02" db="EMBL/GenBank/DDBJ databases">
        <title>Rhizophora mucronata_Transcriptome.</title>
        <authorList>
            <person name="Meera S.P."/>
            <person name="Sreeshan A."/>
            <person name="Augustine A."/>
        </authorList>
    </citation>
    <scope>NUCLEOTIDE SEQUENCE</scope>
    <source>
        <tissue evidence="1">Leaf</tissue>
    </source>
</reference>
<sequence>MDEMHLLKRITLIIQQQEINSKELAWQYHHIRY</sequence>
<organism evidence="1">
    <name type="scientific">Rhizophora mucronata</name>
    <name type="common">Asiatic mangrove</name>
    <dbReference type="NCBI Taxonomy" id="61149"/>
    <lineage>
        <taxon>Eukaryota</taxon>
        <taxon>Viridiplantae</taxon>
        <taxon>Streptophyta</taxon>
        <taxon>Embryophyta</taxon>
        <taxon>Tracheophyta</taxon>
        <taxon>Spermatophyta</taxon>
        <taxon>Magnoliopsida</taxon>
        <taxon>eudicotyledons</taxon>
        <taxon>Gunneridae</taxon>
        <taxon>Pentapetalae</taxon>
        <taxon>rosids</taxon>
        <taxon>fabids</taxon>
        <taxon>Malpighiales</taxon>
        <taxon>Rhizophoraceae</taxon>
        <taxon>Rhizophora</taxon>
    </lineage>
</organism>
<dbReference type="AlphaFoldDB" id="A0A2P2PJA3"/>
<evidence type="ECO:0000313" key="1">
    <source>
        <dbReference type="EMBL" id="MBX54814.1"/>
    </source>
</evidence>